<dbReference type="PROSITE" id="PS50893">
    <property type="entry name" value="ABC_TRANSPORTER_2"/>
    <property type="match status" value="1"/>
</dbReference>
<dbReference type="InterPro" id="IPR011527">
    <property type="entry name" value="ABC1_TM_dom"/>
</dbReference>
<dbReference type="Gene3D" id="1.20.1560.10">
    <property type="entry name" value="ABC transporter type 1, transmembrane domain"/>
    <property type="match status" value="1"/>
</dbReference>
<dbReference type="PANTHER" id="PTHR24221:SF654">
    <property type="entry name" value="ATP-BINDING CASSETTE SUB-FAMILY B MEMBER 6"/>
    <property type="match status" value="1"/>
</dbReference>
<evidence type="ECO:0000256" key="8">
    <source>
        <dbReference type="ARBA" id="ARBA00022989"/>
    </source>
</evidence>
<dbReference type="GO" id="GO:0016887">
    <property type="term" value="F:ATP hydrolysis activity"/>
    <property type="evidence" value="ECO:0007669"/>
    <property type="project" value="InterPro"/>
</dbReference>
<dbReference type="FunFam" id="3.40.50.300:FF:000299">
    <property type="entry name" value="ABC transporter ATP-binding protein/permease"/>
    <property type="match status" value="1"/>
</dbReference>
<evidence type="ECO:0000256" key="4">
    <source>
        <dbReference type="ARBA" id="ARBA00022692"/>
    </source>
</evidence>
<feature type="transmembrane region" description="Helical" evidence="10">
    <location>
        <begin position="209"/>
        <end position="227"/>
    </location>
</feature>
<keyword evidence="6" id="KW-0788">Thiol protease</keyword>
<organism evidence="13 14">
    <name type="scientific">[Clostridium] aminophilum</name>
    <dbReference type="NCBI Taxonomy" id="1526"/>
    <lineage>
        <taxon>Bacteria</taxon>
        <taxon>Bacillati</taxon>
        <taxon>Bacillota</taxon>
        <taxon>Clostridia</taxon>
        <taxon>Lachnospirales</taxon>
        <taxon>Lachnospiraceae</taxon>
    </lineage>
</organism>
<evidence type="ECO:0000256" key="5">
    <source>
        <dbReference type="ARBA" id="ARBA00022741"/>
    </source>
</evidence>
<evidence type="ECO:0000313" key="13">
    <source>
        <dbReference type="EMBL" id="SET47714.1"/>
    </source>
</evidence>
<keyword evidence="3" id="KW-1003">Cell membrane</keyword>
<keyword evidence="14" id="KW-1185">Reference proteome</keyword>
<keyword evidence="7" id="KW-0067">ATP-binding</keyword>
<dbReference type="eggNOG" id="COG2274">
    <property type="taxonomic scope" value="Bacteria"/>
</dbReference>
<evidence type="ECO:0000259" key="11">
    <source>
        <dbReference type="PROSITE" id="PS50893"/>
    </source>
</evidence>
<evidence type="ECO:0000313" key="14">
    <source>
        <dbReference type="Proteomes" id="UP000199820"/>
    </source>
</evidence>
<dbReference type="Proteomes" id="UP000199820">
    <property type="component" value="Unassembled WGS sequence"/>
</dbReference>
<dbReference type="GO" id="GO:0005886">
    <property type="term" value="C:plasma membrane"/>
    <property type="evidence" value="ECO:0007669"/>
    <property type="project" value="UniProtKB-SubCell"/>
</dbReference>
<evidence type="ECO:0000256" key="10">
    <source>
        <dbReference type="SAM" id="Phobius"/>
    </source>
</evidence>
<keyword evidence="5" id="KW-0547">Nucleotide-binding</keyword>
<accession>A0A1I0EQJ8</accession>
<dbReference type="AlphaFoldDB" id="A0A1I0EQJ8"/>
<dbReference type="EMBL" id="FOIL01000020">
    <property type="protein sequence ID" value="SET47714.1"/>
    <property type="molecule type" value="Genomic_DNA"/>
</dbReference>
<sequence>MGLYGEIIKKREENNARMEQNADAALLQDRPVRLIEDEMEDVQTTVLYILGRFGIDADRLYGFHSISPLLDTMLDPLGMMYDYYEDTQAVCRKKTDFILAFRADNKAVAVIPTGMGYRYYCPGDASEGYASAAFCEGLKKGCYIFHRPLTVRKTILRTFCVHAIYSLRLSDVARLALATGLSAALGLGIPAVSRYIYQNYIPSEHSAGGFAIAVFIYLLVVLIRALITTVKTLLLSETKIRASIEVESSVMAKLLHLPYAFFKDTSAGKISRRINSCNRLSDIILDIIMDVLLNLSFSAAYLVQLHSFSADMFGPAMIMLSAYILLSVLSAWMNMRKEARLLDLDMEYTDFLFSAIRGIQKIKGLGAGVFVYARWAEMYRKRLALTYRQPFLLKYSNEIMAGIRLLTTMVFLMAALNAGLRNTQYLTFLSSFALIMTVVDRITDIMKNMFLTVLLCRNIAPILEMPAEETESLEYVRSLQGNIRLEDVTFSYEKGSRPCLDGFSAEIKSGEKLAIVGESGCGKSTLLKILLGLEKPDSGNVFYDEKSISGLNQKSLRKCIGSVFQFSRLFPGTIAENIAFGKEEYADMGQIWAAADAAVIGDDIRSLPLQMNTEISESNSGGFSGGQRQRLLLARAFLANPRILLLDEATSALDNESQRAVLEHVRRMKATVIMVAHRLSTVEQFDRIIMIENGKIAEEGKYSELMERNGKFAELVRRQLL</sequence>
<evidence type="ECO:0000256" key="6">
    <source>
        <dbReference type="ARBA" id="ARBA00022807"/>
    </source>
</evidence>
<dbReference type="SUPFAM" id="SSF52540">
    <property type="entry name" value="P-loop containing nucleoside triphosphate hydrolases"/>
    <property type="match status" value="1"/>
</dbReference>
<feature type="transmembrane region" description="Helical" evidence="10">
    <location>
        <begin position="312"/>
        <end position="332"/>
    </location>
</feature>
<dbReference type="SUPFAM" id="SSF90123">
    <property type="entry name" value="ABC transporter transmembrane region"/>
    <property type="match status" value="1"/>
</dbReference>
<evidence type="ECO:0000256" key="3">
    <source>
        <dbReference type="ARBA" id="ARBA00022475"/>
    </source>
</evidence>
<dbReference type="SMART" id="SM00382">
    <property type="entry name" value="AAA"/>
    <property type="match status" value="1"/>
</dbReference>
<comment type="subcellular location">
    <subcellularLocation>
        <location evidence="1">Cell membrane</location>
        <topology evidence="1">Multi-pass membrane protein</topology>
    </subcellularLocation>
</comment>
<dbReference type="InterPro" id="IPR003439">
    <property type="entry name" value="ABC_transporter-like_ATP-bd"/>
</dbReference>
<feature type="transmembrane region" description="Helical" evidence="10">
    <location>
        <begin position="175"/>
        <end position="197"/>
    </location>
</feature>
<dbReference type="Pfam" id="PF00005">
    <property type="entry name" value="ABC_tran"/>
    <property type="match status" value="1"/>
</dbReference>
<feature type="transmembrane region" description="Helical" evidence="10">
    <location>
        <begin position="401"/>
        <end position="419"/>
    </location>
</feature>
<name>A0A1I0EQJ8_9FIRM</name>
<dbReference type="InterPro" id="IPR039421">
    <property type="entry name" value="Type_1_exporter"/>
</dbReference>
<dbReference type="InterPro" id="IPR027417">
    <property type="entry name" value="P-loop_NTPase"/>
</dbReference>
<dbReference type="PROSITE" id="PS00211">
    <property type="entry name" value="ABC_TRANSPORTER_1"/>
    <property type="match status" value="1"/>
</dbReference>
<keyword evidence="4 10" id="KW-0812">Transmembrane</keyword>
<dbReference type="OrthoDB" id="9762778at2"/>
<dbReference type="PROSITE" id="PS50929">
    <property type="entry name" value="ABC_TM1F"/>
    <property type="match status" value="1"/>
</dbReference>
<dbReference type="GO" id="GO:0008234">
    <property type="term" value="F:cysteine-type peptidase activity"/>
    <property type="evidence" value="ECO:0007669"/>
    <property type="project" value="UniProtKB-KW"/>
</dbReference>
<gene>
    <name evidence="13" type="ORF">SAMN04487771_102020</name>
</gene>
<dbReference type="RefSeq" id="WP_074649464.1">
    <property type="nucleotide sequence ID" value="NZ_FOIL01000020.1"/>
</dbReference>
<evidence type="ECO:0000256" key="1">
    <source>
        <dbReference type="ARBA" id="ARBA00004651"/>
    </source>
</evidence>
<protein>
    <submittedName>
        <fullName evidence="13">ABC-type bacteriocin/lantibiotic exporter, contains an N-terminal double-glycine peptidase domain</fullName>
    </submittedName>
</protein>
<feature type="domain" description="ABC transmembrane type-1" evidence="12">
    <location>
        <begin position="175"/>
        <end position="389"/>
    </location>
</feature>
<evidence type="ECO:0000256" key="9">
    <source>
        <dbReference type="ARBA" id="ARBA00023136"/>
    </source>
</evidence>
<evidence type="ECO:0000256" key="7">
    <source>
        <dbReference type="ARBA" id="ARBA00022840"/>
    </source>
</evidence>
<keyword evidence="8 10" id="KW-1133">Transmembrane helix</keyword>
<dbReference type="InterPro" id="IPR003593">
    <property type="entry name" value="AAA+_ATPase"/>
</dbReference>
<keyword evidence="2" id="KW-0813">Transport</keyword>
<dbReference type="GO" id="GO:0034040">
    <property type="term" value="F:ATPase-coupled lipid transmembrane transporter activity"/>
    <property type="evidence" value="ECO:0007669"/>
    <property type="project" value="TreeGrafter"/>
</dbReference>
<proteinExistence type="predicted"/>
<dbReference type="GO" id="GO:0140359">
    <property type="term" value="F:ABC-type transporter activity"/>
    <property type="evidence" value="ECO:0007669"/>
    <property type="project" value="InterPro"/>
</dbReference>
<dbReference type="STRING" id="1526.SAMN02910262_02148"/>
<keyword evidence="9 10" id="KW-0472">Membrane</keyword>
<dbReference type="PANTHER" id="PTHR24221">
    <property type="entry name" value="ATP-BINDING CASSETTE SUB-FAMILY B"/>
    <property type="match status" value="1"/>
</dbReference>
<evidence type="ECO:0000256" key="2">
    <source>
        <dbReference type="ARBA" id="ARBA00022448"/>
    </source>
</evidence>
<dbReference type="GO" id="GO:0005524">
    <property type="term" value="F:ATP binding"/>
    <property type="evidence" value="ECO:0007669"/>
    <property type="project" value="UniProtKB-KW"/>
</dbReference>
<feature type="domain" description="ABC transporter" evidence="11">
    <location>
        <begin position="483"/>
        <end position="718"/>
    </location>
</feature>
<feature type="transmembrane region" description="Helical" evidence="10">
    <location>
        <begin position="283"/>
        <end position="306"/>
    </location>
</feature>
<dbReference type="InterPro" id="IPR036640">
    <property type="entry name" value="ABC1_TM_sf"/>
</dbReference>
<dbReference type="Pfam" id="PF00664">
    <property type="entry name" value="ABC_membrane"/>
    <property type="match status" value="1"/>
</dbReference>
<keyword evidence="6" id="KW-0645">Protease</keyword>
<keyword evidence="6" id="KW-0378">Hydrolase</keyword>
<dbReference type="InterPro" id="IPR017871">
    <property type="entry name" value="ABC_transporter-like_CS"/>
</dbReference>
<evidence type="ECO:0000259" key="12">
    <source>
        <dbReference type="PROSITE" id="PS50929"/>
    </source>
</evidence>
<reference evidence="13 14" key="1">
    <citation type="submission" date="2016-10" db="EMBL/GenBank/DDBJ databases">
        <authorList>
            <person name="de Groot N.N."/>
        </authorList>
    </citation>
    <scope>NUCLEOTIDE SEQUENCE [LARGE SCALE GENOMIC DNA]</scope>
    <source>
        <strain evidence="13 14">KH1P1</strain>
    </source>
</reference>
<dbReference type="Gene3D" id="3.40.50.300">
    <property type="entry name" value="P-loop containing nucleotide triphosphate hydrolases"/>
    <property type="match status" value="1"/>
</dbReference>